<dbReference type="Proteomes" id="UP000332515">
    <property type="component" value="Unassembled WGS sequence"/>
</dbReference>
<name>A0A6A7YAI0_9HYPH</name>
<evidence type="ECO:0000313" key="8">
    <source>
        <dbReference type="Proteomes" id="UP000332515"/>
    </source>
</evidence>
<evidence type="ECO:0000256" key="2">
    <source>
        <dbReference type="ARBA" id="ARBA00008814"/>
    </source>
</evidence>
<evidence type="ECO:0000256" key="4">
    <source>
        <dbReference type="ARBA" id="ARBA00022496"/>
    </source>
</evidence>
<dbReference type="AlphaFoldDB" id="A0A6A7YAI0"/>
<keyword evidence="4" id="KW-0410">Iron transport</keyword>
<dbReference type="InterPro" id="IPR002491">
    <property type="entry name" value="ABC_transptr_periplasmic_BD"/>
</dbReference>
<evidence type="ECO:0000313" key="7">
    <source>
        <dbReference type="EMBL" id="MQT14971.1"/>
    </source>
</evidence>
<comment type="caution">
    <text evidence="7">The sequence shown here is derived from an EMBL/GenBank/DDBJ whole genome shotgun (WGS) entry which is preliminary data.</text>
</comment>
<dbReference type="PROSITE" id="PS50983">
    <property type="entry name" value="FE_B12_PBP"/>
    <property type="match status" value="1"/>
</dbReference>
<dbReference type="CDD" id="cd01146">
    <property type="entry name" value="FhuD"/>
    <property type="match status" value="1"/>
</dbReference>
<comment type="subcellular location">
    <subcellularLocation>
        <location evidence="1">Cell envelope</location>
    </subcellularLocation>
</comment>
<accession>A0A6A7YAI0</accession>
<protein>
    <submittedName>
        <fullName evidence="7">Iron-siderophore ABC transporter substrate-binding protein</fullName>
    </submittedName>
</protein>
<keyword evidence="4" id="KW-0408">Iron</keyword>
<dbReference type="PRINTS" id="PR01715">
    <property type="entry name" value="FERRIBNDNGPP"/>
</dbReference>
<keyword evidence="5" id="KW-0732">Signal</keyword>
<comment type="similarity">
    <text evidence="2">Belongs to the bacterial solute-binding protein 8 family.</text>
</comment>
<dbReference type="Pfam" id="PF01497">
    <property type="entry name" value="Peripla_BP_2"/>
    <property type="match status" value="1"/>
</dbReference>
<dbReference type="SUPFAM" id="SSF53807">
    <property type="entry name" value="Helical backbone' metal receptor"/>
    <property type="match status" value="1"/>
</dbReference>
<keyword evidence="8" id="KW-1185">Reference proteome</keyword>
<evidence type="ECO:0000256" key="1">
    <source>
        <dbReference type="ARBA" id="ARBA00004196"/>
    </source>
</evidence>
<dbReference type="GO" id="GO:0030288">
    <property type="term" value="C:outer membrane-bounded periplasmic space"/>
    <property type="evidence" value="ECO:0007669"/>
    <property type="project" value="TreeGrafter"/>
</dbReference>
<dbReference type="PANTHER" id="PTHR30532">
    <property type="entry name" value="IRON III DICITRATE-BINDING PERIPLASMIC PROTEIN"/>
    <property type="match status" value="1"/>
</dbReference>
<keyword evidence="4" id="KW-0406">Ion transport</keyword>
<reference evidence="7 8" key="1">
    <citation type="submission" date="2019-09" db="EMBL/GenBank/DDBJ databases">
        <title>Segnochrobactrum spirostomi gen. nov., sp. nov., isolated from the ciliate Spirostomum cf. yagiui and description of a novel family, Segnochrobactraceae fam. nov. within the order Rhizobiales of the class Alphaproteobacteria.</title>
        <authorList>
            <person name="Akter S."/>
            <person name="Shazib S.U.A."/>
            <person name="Shin M.K."/>
        </authorList>
    </citation>
    <scope>NUCLEOTIDE SEQUENCE [LARGE SCALE GENOMIC DNA]</scope>
    <source>
        <strain evidence="7 8">Sp-1</strain>
    </source>
</reference>
<gene>
    <name evidence="7" type="ORF">F0357_20400</name>
</gene>
<evidence type="ECO:0000259" key="6">
    <source>
        <dbReference type="PROSITE" id="PS50983"/>
    </source>
</evidence>
<dbReference type="Gene3D" id="3.40.50.1980">
    <property type="entry name" value="Nitrogenase molybdenum iron protein domain"/>
    <property type="match status" value="2"/>
</dbReference>
<proteinExistence type="inferred from homology"/>
<evidence type="ECO:0000256" key="3">
    <source>
        <dbReference type="ARBA" id="ARBA00022448"/>
    </source>
</evidence>
<evidence type="ECO:0000256" key="5">
    <source>
        <dbReference type="ARBA" id="ARBA00022729"/>
    </source>
</evidence>
<organism evidence="7 8">
    <name type="scientific">Segnochrobactrum spirostomi</name>
    <dbReference type="NCBI Taxonomy" id="2608987"/>
    <lineage>
        <taxon>Bacteria</taxon>
        <taxon>Pseudomonadati</taxon>
        <taxon>Pseudomonadota</taxon>
        <taxon>Alphaproteobacteria</taxon>
        <taxon>Hyphomicrobiales</taxon>
        <taxon>Segnochrobactraceae</taxon>
        <taxon>Segnochrobactrum</taxon>
    </lineage>
</organism>
<dbReference type="PANTHER" id="PTHR30532:SF1">
    <property type="entry name" value="IRON(3+)-HYDROXAMATE-BINDING PROTEIN FHUD"/>
    <property type="match status" value="1"/>
</dbReference>
<keyword evidence="3" id="KW-0813">Transport</keyword>
<dbReference type="GO" id="GO:1901678">
    <property type="term" value="P:iron coordination entity transport"/>
    <property type="evidence" value="ECO:0007669"/>
    <property type="project" value="UniProtKB-ARBA"/>
</dbReference>
<dbReference type="InterPro" id="IPR051313">
    <property type="entry name" value="Bact_iron-sidero_bind"/>
</dbReference>
<dbReference type="EMBL" id="VWNA01000003">
    <property type="protein sequence ID" value="MQT14971.1"/>
    <property type="molecule type" value="Genomic_DNA"/>
</dbReference>
<feature type="domain" description="Fe/B12 periplasmic-binding" evidence="6">
    <location>
        <begin position="48"/>
        <end position="311"/>
    </location>
</feature>
<sequence>MRGCRAVSVPTGSTRRAVLGGAFAALGWASPGPLGRAFAGILAPAALRVATLDWAVLETLLAIGNVPVAAAELVLYRQIVVSPPPPPAVVDVGLRGMPNYEALLAARPNLIVSTNFYLWATPALERIAPVETVTFYGLGAPSFELSCTATRAIADRIGTPAAGAALIARTEASLDAFHRDLAGVAGRPMLVINLGDARHFRVFGMDSLFGAVLARIGLANAWDGPTRYSASAPIGIERLAAFPDATIVILPPVPPEAVRMFAESRLWRALPAVRNGRVVTLDPVNPFGALPTAVRFGTLLRDALVGMTSHG</sequence>